<dbReference type="PANTHER" id="PTHR21343:SF9">
    <property type="entry name" value="LIPID II ISOGLUTAMINYL SYNTHASE (GLUTAMINE-HYDROLYZING) SUBUNIT GATD"/>
    <property type="match status" value="1"/>
</dbReference>
<dbReference type="GeneID" id="10668534"/>
<dbReference type="eggNOG" id="arCOG00105">
    <property type="taxonomic scope" value="Archaea"/>
</dbReference>
<comment type="catalytic activity">
    <reaction evidence="2">
        <text>beta-D-GlcNAc-(1-&gt;4)-Mur2Ac(oyl-L-Ala-gamma-D-Glu-L-Lys-D-Ala-D-Ala)-di-trans,octa-cis-undecaprenyl diphosphate + L-glutamine + ATP + H2O = beta-D-GlcNAc-(1-&gt;4)-Mur2Ac(oyl-L-Ala-D-isoglutaminyl-L-Lys-D-Ala-D-Ala)-di-trans,octa-cis-undecaprenyl diphosphate + L-glutamate + ADP + phosphate + H(+)</text>
        <dbReference type="Rhea" id="RHEA:57928"/>
        <dbReference type="ChEBI" id="CHEBI:15377"/>
        <dbReference type="ChEBI" id="CHEBI:15378"/>
        <dbReference type="ChEBI" id="CHEBI:29985"/>
        <dbReference type="ChEBI" id="CHEBI:30616"/>
        <dbReference type="ChEBI" id="CHEBI:43474"/>
        <dbReference type="ChEBI" id="CHEBI:58359"/>
        <dbReference type="ChEBI" id="CHEBI:60033"/>
        <dbReference type="ChEBI" id="CHEBI:62233"/>
        <dbReference type="ChEBI" id="CHEBI:456216"/>
        <dbReference type="EC" id="6.3.5.13"/>
    </reaction>
</comment>
<dbReference type="GO" id="GO:0016740">
    <property type="term" value="F:transferase activity"/>
    <property type="evidence" value="ECO:0007669"/>
    <property type="project" value="UniProtKB-KW"/>
</dbReference>
<keyword evidence="5" id="KW-1185">Reference proteome</keyword>
<accession>F6D3Q9</accession>
<dbReference type="KEGG" id="mew:MSWAN_1030"/>
<comment type="function">
    <text evidence="2">The lipid II isoglutaminyl synthase complex catalyzes the formation of alpha-D-isoglutamine in the cell wall lipid II stem peptide. The GatD subunit catalyzes the hydrolysis of glutamine to glutamate and ammonia. The resulting ammonia molecule is channeled to the active site of MurT.</text>
</comment>
<dbReference type="CDD" id="cd01750">
    <property type="entry name" value="GATase1_CobQ"/>
    <property type="match status" value="1"/>
</dbReference>
<keyword evidence="2" id="KW-0133">Cell shape</keyword>
<dbReference type="InterPro" id="IPR033949">
    <property type="entry name" value="CobQ_GATase1"/>
</dbReference>
<comment type="similarity">
    <text evidence="2">Belongs to the CobB/CobQ family. GatD subfamily.</text>
</comment>
<keyword evidence="2" id="KW-0573">Peptidoglycan synthesis</keyword>
<comment type="subunit">
    <text evidence="2">Forms a heterodimer with MurT.</text>
</comment>
<dbReference type="RefSeq" id="WP_013825555.1">
    <property type="nucleotide sequence ID" value="NC_015574.1"/>
</dbReference>
<dbReference type="AlphaFoldDB" id="F6D3Q9"/>
<dbReference type="GO" id="GO:0140282">
    <property type="term" value="F:carbon-nitrogen ligase activity on lipid II"/>
    <property type="evidence" value="ECO:0007669"/>
    <property type="project" value="UniProtKB-UniRule"/>
</dbReference>
<feature type="active site" evidence="2">
    <location>
        <position position="204"/>
    </location>
</feature>
<evidence type="ECO:0000313" key="5">
    <source>
        <dbReference type="Proteomes" id="UP000009231"/>
    </source>
</evidence>
<dbReference type="EMBL" id="CP002772">
    <property type="protein sequence ID" value="AEG18053.1"/>
    <property type="molecule type" value="Genomic_DNA"/>
</dbReference>
<reference evidence="4 5" key="1">
    <citation type="journal article" date="2014" name="Int. J. Syst. Evol. Microbiol.">
        <title>Methanobacterium paludis sp. nov. and a novel strain of Methanobacterium lacus isolated from northern peatlands.</title>
        <authorList>
            <person name="Cadillo-Quiroz H."/>
            <person name="Brauer S.L."/>
            <person name="Goodson N."/>
            <person name="Yavitt J.B."/>
            <person name="Zinder S.H."/>
        </authorList>
    </citation>
    <scope>NUCLEOTIDE SEQUENCE [LARGE SCALE GENOMIC DNA]</scope>
    <source>
        <strain evidence="5">DSM 25820 / JCM 18151 / SWAN1</strain>
    </source>
</reference>
<feature type="active site" description="Nucleophile" evidence="2">
    <location>
        <position position="106"/>
    </location>
</feature>
<feature type="domain" description="CobB/CobQ-like glutamine amidotransferase" evidence="3">
    <location>
        <begin position="17"/>
        <end position="211"/>
    </location>
</feature>
<dbReference type="Pfam" id="PF07685">
    <property type="entry name" value="GATase_3"/>
    <property type="match status" value="1"/>
</dbReference>
<organism evidence="4 5">
    <name type="scientific">Methanobacterium paludis (strain DSM 25820 / JCM 18151 / SWAN1)</name>
    <dbReference type="NCBI Taxonomy" id="868131"/>
    <lineage>
        <taxon>Archaea</taxon>
        <taxon>Methanobacteriati</taxon>
        <taxon>Methanobacteriota</taxon>
        <taxon>Methanomada group</taxon>
        <taxon>Methanobacteria</taxon>
        <taxon>Methanobacteriales</taxon>
        <taxon>Methanobacteriaceae</taxon>
        <taxon>Methanobacterium</taxon>
    </lineage>
</organism>
<dbReference type="HOGENOM" id="CLU_064047_0_0_2"/>
<dbReference type="GO" id="GO:0009236">
    <property type="term" value="P:cobalamin biosynthetic process"/>
    <property type="evidence" value="ECO:0007669"/>
    <property type="project" value="InterPro"/>
</dbReference>
<dbReference type="InterPro" id="IPR011698">
    <property type="entry name" value="GATase_3"/>
</dbReference>
<name>F6D3Q9_METPW</name>
<dbReference type="PANTHER" id="PTHR21343">
    <property type="entry name" value="DETHIOBIOTIN SYNTHETASE"/>
    <property type="match status" value="1"/>
</dbReference>
<keyword evidence="1 2" id="KW-0315">Glutamine amidotransferase</keyword>
<dbReference type="HAMAP" id="MF_02213">
    <property type="entry name" value="Lipid_II_synth_GatD"/>
    <property type="match status" value="1"/>
</dbReference>
<keyword evidence="2" id="KW-0378">Hydrolase</keyword>
<dbReference type="InterPro" id="IPR043702">
    <property type="entry name" value="Lipid_II_synth_GatD"/>
</dbReference>
<dbReference type="Proteomes" id="UP000009231">
    <property type="component" value="Chromosome"/>
</dbReference>
<comment type="pathway">
    <text evidence="2">Cell wall biogenesis; peptidoglycan biosynthesis.</text>
</comment>
<keyword evidence="2" id="KW-0436">Ligase</keyword>
<evidence type="ECO:0000313" key="4">
    <source>
        <dbReference type="EMBL" id="AEG18053.1"/>
    </source>
</evidence>
<dbReference type="Gene3D" id="3.40.50.880">
    <property type="match status" value="1"/>
</dbReference>
<comment type="catalytic activity">
    <reaction evidence="2">
        <text>L-glutamine + H2O = L-glutamate + NH4(+)</text>
        <dbReference type="Rhea" id="RHEA:15889"/>
        <dbReference type="ChEBI" id="CHEBI:15377"/>
        <dbReference type="ChEBI" id="CHEBI:28938"/>
        <dbReference type="ChEBI" id="CHEBI:29985"/>
        <dbReference type="ChEBI" id="CHEBI:58359"/>
        <dbReference type="EC" id="3.5.1.2"/>
    </reaction>
</comment>
<protein>
    <recommendedName>
        <fullName evidence="2">Lipid II isoglutaminyl synthase (glutamine-hydrolyzing) subunit GatD</fullName>
        <ecNumber evidence="2">6.3.5.13</ecNumber>
    </recommendedName>
    <alternativeName>
        <fullName evidence="2">Lipid II isoglutaminyl synthase glutaminase subunit</fullName>
        <ecNumber evidence="2">3.5.1.2</ecNumber>
    </alternativeName>
</protein>
<dbReference type="GO" id="GO:0004359">
    <property type="term" value="F:glutaminase activity"/>
    <property type="evidence" value="ECO:0007669"/>
    <property type="project" value="UniProtKB-UniRule"/>
</dbReference>
<dbReference type="EC" id="6.3.5.13" evidence="2"/>
<dbReference type="SUPFAM" id="SSF52317">
    <property type="entry name" value="Class I glutamine amidotransferase-like"/>
    <property type="match status" value="1"/>
</dbReference>
<dbReference type="EC" id="3.5.1.2" evidence="2"/>
<gene>
    <name evidence="2" type="primary">gatD</name>
    <name evidence="4" type="ordered locus">MSWAN_1030</name>
</gene>
<evidence type="ECO:0000256" key="1">
    <source>
        <dbReference type="ARBA" id="ARBA00022962"/>
    </source>
</evidence>
<feature type="binding site" evidence="2">
    <location>
        <position position="140"/>
    </location>
    <ligand>
        <name>substrate</name>
    </ligand>
</feature>
<dbReference type="UniPathway" id="UPA00219"/>
<dbReference type="InterPro" id="IPR029062">
    <property type="entry name" value="Class_I_gatase-like"/>
</dbReference>
<dbReference type="STRING" id="868131.MSWAN_1030"/>
<keyword evidence="2" id="KW-0961">Cell wall biogenesis/degradation</keyword>
<proteinExistence type="inferred from homology"/>
<dbReference type="GO" id="GO:0008360">
    <property type="term" value="P:regulation of cell shape"/>
    <property type="evidence" value="ECO:0007669"/>
    <property type="project" value="UniProtKB-KW"/>
</dbReference>
<dbReference type="PROSITE" id="PS51274">
    <property type="entry name" value="GATASE_COBBQ"/>
    <property type="match status" value="1"/>
</dbReference>
<dbReference type="GO" id="GO:0071555">
    <property type="term" value="P:cell wall organization"/>
    <property type="evidence" value="ECO:0007669"/>
    <property type="project" value="UniProtKB-KW"/>
</dbReference>
<sequence>MEANGEKGLDQGNMELKIFHMYPDLLNLYGDIGNVICLKKRCEWRGINVEVVDFTLNQEKDLKTGDIFFMGGGSDRGQKIVYSHLLKYKKDVNALIEDGKVFLAICGGYQFLGESYIDAEGNEIPGLGIFDYRTESEEGRLIGNIIIKNQLGLSPKTIVGFENHGGRTYHHHDPLGAVKVGRGNNGKDSSEGMVYKNCVGTYLHGPVLPKNPHLADYLILKALENKYGIKTLPELDDDLEYAAHKRVKELYCK</sequence>
<evidence type="ECO:0000256" key="2">
    <source>
        <dbReference type="HAMAP-Rule" id="MF_02213"/>
    </source>
</evidence>
<evidence type="ECO:0000259" key="3">
    <source>
        <dbReference type="Pfam" id="PF07685"/>
    </source>
</evidence>